<evidence type="ECO:0000313" key="2">
    <source>
        <dbReference type="EMBL" id="MBB1126301.1"/>
    </source>
</evidence>
<evidence type="ECO:0000313" key="3">
    <source>
        <dbReference type="Proteomes" id="UP000548632"/>
    </source>
</evidence>
<dbReference type="AlphaFoldDB" id="A0A839HCA6"/>
<dbReference type="PANTHER" id="PTHR38753">
    <property type="entry name" value="SLR1441 PROTEIN"/>
    <property type="match status" value="1"/>
</dbReference>
<dbReference type="Proteomes" id="UP000548632">
    <property type="component" value="Unassembled WGS sequence"/>
</dbReference>
<organism evidence="2 3">
    <name type="scientific">Thiospirillum jenense</name>
    <dbReference type="NCBI Taxonomy" id="1653858"/>
    <lineage>
        <taxon>Bacteria</taxon>
        <taxon>Pseudomonadati</taxon>
        <taxon>Pseudomonadota</taxon>
        <taxon>Gammaproteobacteria</taxon>
        <taxon>Chromatiales</taxon>
        <taxon>Chromatiaceae</taxon>
        <taxon>Thiospirillum</taxon>
    </lineage>
</organism>
<proteinExistence type="predicted"/>
<dbReference type="RefSeq" id="WP_182583925.1">
    <property type="nucleotide sequence ID" value="NZ_JABVCQ010000016.1"/>
</dbReference>
<feature type="coiled-coil region" evidence="1">
    <location>
        <begin position="51"/>
        <end position="85"/>
    </location>
</feature>
<name>A0A839HCA6_9GAMM</name>
<dbReference type="InterPro" id="IPR011335">
    <property type="entry name" value="Restrct_endonuc-II-like"/>
</dbReference>
<comment type="caution">
    <text evidence="2">The sequence shown here is derived from an EMBL/GenBank/DDBJ whole genome shotgun (WGS) entry which is preliminary data.</text>
</comment>
<keyword evidence="3" id="KW-1185">Reference proteome</keyword>
<gene>
    <name evidence="2" type="ORF">HUK38_08655</name>
</gene>
<evidence type="ECO:0000256" key="1">
    <source>
        <dbReference type="SAM" id="Coils"/>
    </source>
</evidence>
<sequence length="225" mass="25678">MSPQAEEIWAILREAAQIRKDTDRRIAQLGQETDRKIQDLVNSNKETDHKIQELVNSNKETDHKIQDLADRIKETDRIVNKLSKNLGDLGNRLGEFVEYMVAPAAVRLFQLRGIPVHEFHQDVTAKRNGEGIEIDLLVVNDDTLVAVECKSKLTCEHVDAHIVRMERLKRLLPAYRNYRAVGAVAAMVMNESVRDYAIAQGFYVLCQNGEQVDISNTIEFAPRVW</sequence>
<protein>
    <submittedName>
        <fullName evidence="2">DUF3782 domain-containing protein</fullName>
    </submittedName>
</protein>
<dbReference type="EMBL" id="JABVCQ010000016">
    <property type="protein sequence ID" value="MBB1126301.1"/>
    <property type="molecule type" value="Genomic_DNA"/>
</dbReference>
<accession>A0A839HCA6</accession>
<reference evidence="2 3" key="1">
    <citation type="journal article" date="2020" name="Arch. Microbiol.">
        <title>The genome sequence of the giant phototrophic gammaproteobacterium Thiospirillum jenense gives insight into its physiological properties and phylogenetic relationships.</title>
        <authorList>
            <person name="Imhoff J.F."/>
            <person name="Meyer T.E."/>
            <person name="Kyndt J.A."/>
        </authorList>
    </citation>
    <scope>NUCLEOTIDE SEQUENCE [LARGE SCALE GENOMIC DNA]</scope>
    <source>
        <strain evidence="2 3">DSM 216</strain>
    </source>
</reference>
<keyword evidence="1" id="KW-0175">Coiled coil</keyword>
<dbReference type="SUPFAM" id="SSF52980">
    <property type="entry name" value="Restriction endonuclease-like"/>
    <property type="match status" value="1"/>
</dbReference>
<dbReference type="PANTHER" id="PTHR38753:SF1">
    <property type="entry name" value="SLR1441 PROTEIN"/>
    <property type="match status" value="1"/>
</dbReference>